<reference evidence="2 3" key="1">
    <citation type="submission" date="2024-02" db="EMBL/GenBank/DDBJ databases">
        <title>de novo genome assembly of Solanum bulbocastanum strain 11H21.</title>
        <authorList>
            <person name="Hosaka A.J."/>
        </authorList>
    </citation>
    <scope>NUCLEOTIDE SEQUENCE [LARGE SCALE GENOMIC DNA]</scope>
    <source>
        <tissue evidence="2">Young leaves</tissue>
    </source>
</reference>
<evidence type="ECO:0000313" key="3">
    <source>
        <dbReference type="Proteomes" id="UP001371456"/>
    </source>
</evidence>
<evidence type="ECO:0000256" key="1">
    <source>
        <dbReference type="SAM" id="Phobius"/>
    </source>
</evidence>
<dbReference type="AlphaFoldDB" id="A0AAN8YFP0"/>
<keyword evidence="1" id="KW-1133">Transmembrane helix</keyword>
<dbReference type="PANTHER" id="PTHR37616:SF3">
    <property type="entry name" value="BZIP DOMAIN-CONTAINING PROTEIN"/>
    <property type="match status" value="1"/>
</dbReference>
<comment type="caution">
    <text evidence="2">The sequence shown here is derived from an EMBL/GenBank/DDBJ whole genome shotgun (WGS) entry which is preliminary data.</text>
</comment>
<protein>
    <submittedName>
        <fullName evidence="2">Uncharacterized protein</fullName>
    </submittedName>
</protein>
<keyword evidence="3" id="KW-1185">Reference proteome</keyword>
<keyword evidence="1" id="KW-0472">Membrane</keyword>
<gene>
    <name evidence="2" type="ORF">RDI58_010760</name>
</gene>
<dbReference type="EMBL" id="JBANQN010000004">
    <property type="protein sequence ID" value="KAK6791679.1"/>
    <property type="molecule type" value="Genomic_DNA"/>
</dbReference>
<evidence type="ECO:0000313" key="2">
    <source>
        <dbReference type="EMBL" id="KAK6791679.1"/>
    </source>
</evidence>
<keyword evidence="1" id="KW-0812">Transmembrane</keyword>
<name>A0AAN8YFP0_SOLBU</name>
<proteinExistence type="predicted"/>
<dbReference type="Proteomes" id="UP001371456">
    <property type="component" value="Unassembled WGS sequence"/>
</dbReference>
<accession>A0AAN8YFP0</accession>
<feature type="transmembrane region" description="Helical" evidence="1">
    <location>
        <begin position="43"/>
        <end position="65"/>
    </location>
</feature>
<organism evidence="2 3">
    <name type="scientific">Solanum bulbocastanum</name>
    <name type="common">Wild potato</name>
    <dbReference type="NCBI Taxonomy" id="147425"/>
    <lineage>
        <taxon>Eukaryota</taxon>
        <taxon>Viridiplantae</taxon>
        <taxon>Streptophyta</taxon>
        <taxon>Embryophyta</taxon>
        <taxon>Tracheophyta</taxon>
        <taxon>Spermatophyta</taxon>
        <taxon>Magnoliopsida</taxon>
        <taxon>eudicotyledons</taxon>
        <taxon>Gunneridae</taxon>
        <taxon>Pentapetalae</taxon>
        <taxon>asterids</taxon>
        <taxon>lamiids</taxon>
        <taxon>Solanales</taxon>
        <taxon>Solanaceae</taxon>
        <taxon>Solanoideae</taxon>
        <taxon>Solaneae</taxon>
        <taxon>Solanum</taxon>
    </lineage>
</organism>
<dbReference type="PANTHER" id="PTHR37616">
    <property type="entry name" value="BZIP TRANSCRIPTION FACTOR 60-LIKE"/>
    <property type="match status" value="1"/>
</dbReference>
<sequence length="154" mass="17051">MKRQGSKVSLVPIPKLKPQAIAPMPKSSKKVQKKNSEVKTKKVASISFLGVFLYMLLFGELVPLLKVRYGVSRNNKLVEIDGNSTIQSVLASEKALAFHGSADKKNKEANLAIPGRFRPCCPTNPSSPLSKSFSWTKDSWIRGEEKFKVNYAAK</sequence>